<reference evidence="1 2" key="1">
    <citation type="journal article" date="2016" name="Nat. Commun.">
        <title>Thousands of microbial genomes shed light on interconnected biogeochemical processes in an aquifer system.</title>
        <authorList>
            <person name="Anantharaman K."/>
            <person name="Brown C.T."/>
            <person name="Hug L.A."/>
            <person name="Sharon I."/>
            <person name="Castelle C.J."/>
            <person name="Probst A.J."/>
            <person name="Thomas B.C."/>
            <person name="Singh A."/>
            <person name="Wilkins M.J."/>
            <person name="Karaoz U."/>
            <person name="Brodie E.L."/>
            <person name="Williams K.H."/>
            <person name="Hubbard S.S."/>
            <person name="Banfield J.F."/>
        </authorList>
    </citation>
    <scope>NUCLEOTIDE SEQUENCE [LARGE SCALE GENOMIC DNA]</scope>
</reference>
<organism evidence="1 2">
    <name type="scientific">Candidatus Solincola sediminis</name>
    <dbReference type="NCBI Taxonomy" id="1797199"/>
    <lineage>
        <taxon>Bacteria</taxon>
        <taxon>Bacillati</taxon>
        <taxon>Actinomycetota</taxon>
        <taxon>Candidatus Geothermincolia</taxon>
        <taxon>Candidatus Geothermincolales</taxon>
        <taxon>Candidatus Geothermincolaceae</taxon>
        <taxon>Candidatus Solincola</taxon>
    </lineage>
</organism>
<evidence type="ECO:0008006" key="3">
    <source>
        <dbReference type="Google" id="ProtNLM"/>
    </source>
</evidence>
<accession>A0A1F2WHI6</accession>
<comment type="caution">
    <text evidence="1">The sequence shown here is derived from an EMBL/GenBank/DDBJ whole genome shotgun (WGS) entry which is preliminary data.</text>
</comment>
<evidence type="ECO:0000313" key="2">
    <source>
        <dbReference type="Proteomes" id="UP000177876"/>
    </source>
</evidence>
<dbReference type="Proteomes" id="UP000177876">
    <property type="component" value="Unassembled WGS sequence"/>
</dbReference>
<dbReference type="STRING" id="1797197.A2Y75_03590"/>
<dbReference type="AlphaFoldDB" id="A0A1F2WHI6"/>
<gene>
    <name evidence="1" type="ORF">A2Y75_03590</name>
</gene>
<proteinExistence type="predicted"/>
<evidence type="ECO:0000313" key="1">
    <source>
        <dbReference type="EMBL" id="OFW56296.1"/>
    </source>
</evidence>
<sequence length="531" mass="56681">MQASEILPAFPIAALVAAILFLLSGFARRLRLVALVWSIAVLPTLAFITYRLWDHYVGPDTFAFWRFNLSPANMPVLLPLAVVAPLLLLASEGKDLSRGRDGIASALCCLAIAAAMAAILCDHFFLLAIAFAVTTLCLTGSAVLRKRGSGLPPAGLIPVAVSDLCLALGVLLIYVNDSGRGLFFPAAALDPMGRLAAPCGLLLAAALLRLGSFPFHRWMSLVSKGGKEVRLVHVLIDLVLGAYLLYMVTRVFFEWSGFWIWICFGAGVITLLATLYSLLRSVASLEMWGLLCTAAGAHLVISASAASQMSAVAVRFGVFAAVSILALVHMGAESGSFRTAGGTALRGLPPLAGFAWRWMEFQVLILAFASGSRILLIAALPLVFAGALIEGFLPVLWSPAETEKTPQFALHSTAVLLAVFLLALGLYPGSFTDLLMREYGIAINLPFAGWTSLGWAILICAVLAVIVLYLVHREKESARGPFLQGALPLVAGGPFPTFPTWKVLENRILAFAALALLFAFWAAALIYLGLK</sequence>
<dbReference type="EMBL" id="MELK01000047">
    <property type="protein sequence ID" value="OFW56296.1"/>
    <property type="molecule type" value="Genomic_DNA"/>
</dbReference>
<protein>
    <recommendedName>
        <fullName evidence="3">NADH:quinone oxidoreductase/Mrp antiporter membrane subunit domain-containing protein</fullName>
    </recommendedName>
</protein>
<name>A0A1F2WHI6_9ACTN</name>